<dbReference type="InterPro" id="IPR002347">
    <property type="entry name" value="SDR_fam"/>
</dbReference>
<dbReference type="GO" id="GO:0030497">
    <property type="term" value="P:fatty acid elongation"/>
    <property type="evidence" value="ECO:0007669"/>
    <property type="project" value="TreeGrafter"/>
</dbReference>
<dbReference type="Proteomes" id="UP000326780">
    <property type="component" value="Chromosome"/>
</dbReference>
<evidence type="ECO:0000256" key="1">
    <source>
        <dbReference type="ARBA" id="ARBA00006484"/>
    </source>
</evidence>
<dbReference type="PRINTS" id="PR00080">
    <property type="entry name" value="SDRFAMILY"/>
</dbReference>
<dbReference type="AlphaFoldDB" id="A0A5Q0M678"/>
<organism evidence="2 3">
    <name type="scientific">Variovorax paradoxus</name>
    <dbReference type="NCBI Taxonomy" id="34073"/>
    <lineage>
        <taxon>Bacteria</taxon>
        <taxon>Pseudomonadati</taxon>
        <taxon>Pseudomonadota</taxon>
        <taxon>Betaproteobacteria</taxon>
        <taxon>Burkholderiales</taxon>
        <taxon>Comamonadaceae</taxon>
        <taxon>Variovorax</taxon>
    </lineage>
</organism>
<dbReference type="FunFam" id="3.40.50.720:FF:000084">
    <property type="entry name" value="Short-chain dehydrogenase reductase"/>
    <property type="match status" value="1"/>
</dbReference>
<evidence type="ECO:0000313" key="2">
    <source>
        <dbReference type="EMBL" id="QFZ84688.1"/>
    </source>
</evidence>
<sequence length="257" mass="26731">MIELNGSPLLDGQVAVVTGAGQGMGREIAIGLAAAGAKVVVADVNMQTTEETAALIKQQGGTAWSVLWDVSDPDQATQVAARVHELAGDASILVNNAGIHRRGQFGEEGHVGTWREVMAVNLDGIMYGITAFLDQLKRTKGNIINLASIQSFTAAPNFTTAYAASKGGVAMLTKSLAVDLAQHGVRVNAIAPGFIETPQTAVSRANPDRVAFVMSHTPMKRAGRADEMAGPAVFLASHLASFVTGVILPVDGGFLTL</sequence>
<dbReference type="SUPFAM" id="SSF51735">
    <property type="entry name" value="NAD(P)-binding Rossmann-fold domains"/>
    <property type="match status" value="1"/>
</dbReference>
<comment type="similarity">
    <text evidence="1">Belongs to the short-chain dehydrogenases/reductases (SDR) family.</text>
</comment>
<name>A0A5Q0M678_VARPD</name>
<gene>
    <name evidence="2" type="ORF">GFK26_18895</name>
</gene>
<dbReference type="InterPro" id="IPR036291">
    <property type="entry name" value="NAD(P)-bd_dom_sf"/>
</dbReference>
<dbReference type="EMBL" id="CP045644">
    <property type="protein sequence ID" value="QFZ84688.1"/>
    <property type="molecule type" value="Genomic_DNA"/>
</dbReference>
<dbReference type="RefSeq" id="WP_153283310.1">
    <property type="nucleotide sequence ID" value="NZ_CP045644.1"/>
</dbReference>
<dbReference type="PROSITE" id="PS00061">
    <property type="entry name" value="ADH_SHORT"/>
    <property type="match status" value="1"/>
</dbReference>
<evidence type="ECO:0000313" key="3">
    <source>
        <dbReference type="Proteomes" id="UP000326780"/>
    </source>
</evidence>
<dbReference type="PANTHER" id="PTHR42760:SF135">
    <property type="entry name" value="BLL7886 PROTEIN"/>
    <property type="match status" value="1"/>
</dbReference>
<reference evidence="2 3" key="1">
    <citation type="submission" date="2019-10" db="EMBL/GenBank/DDBJ databases">
        <title>Complete genome sequence of Variovorax paradoxus 5C-2.</title>
        <authorList>
            <person name="Gogoleva N.E."/>
            <person name="Balkin A.S."/>
        </authorList>
    </citation>
    <scope>NUCLEOTIDE SEQUENCE [LARGE SCALE GENOMIC DNA]</scope>
    <source>
        <strain evidence="2 3">5C-2</strain>
    </source>
</reference>
<dbReference type="InterPro" id="IPR020904">
    <property type="entry name" value="Sc_DH/Rdtase_CS"/>
</dbReference>
<accession>A0A5Q0M678</accession>
<protein>
    <submittedName>
        <fullName evidence="2">SDR family oxidoreductase</fullName>
    </submittedName>
</protein>
<dbReference type="Gene3D" id="3.40.50.720">
    <property type="entry name" value="NAD(P)-binding Rossmann-like Domain"/>
    <property type="match status" value="1"/>
</dbReference>
<dbReference type="GO" id="GO:0016616">
    <property type="term" value="F:oxidoreductase activity, acting on the CH-OH group of donors, NAD or NADP as acceptor"/>
    <property type="evidence" value="ECO:0007669"/>
    <property type="project" value="TreeGrafter"/>
</dbReference>
<dbReference type="PRINTS" id="PR00081">
    <property type="entry name" value="GDHRDH"/>
</dbReference>
<dbReference type="PANTHER" id="PTHR42760">
    <property type="entry name" value="SHORT-CHAIN DEHYDROGENASES/REDUCTASES FAMILY MEMBER"/>
    <property type="match status" value="1"/>
</dbReference>
<proteinExistence type="inferred from homology"/>
<dbReference type="Pfam" id="PF13561">
    <property type="entry name" value="adh_short_C2"/>
    <property type="match status" value="1"/>
</dbReference>